<dbReference type="InterPro" id="IPR029063">
    <property type="entry name" value="SAM-dependent_MTases_sf"/>
</dbReference>
<evidence type="ECO:0000259" key="4">
    <source>
        <dbReference type="Pfam" id="PF00891"/>
    </source>
</evidence>
<keyword evidence="3" id="KW-0949">S-adenosyl-L-methionine</keyword>
<evidence type="ECO:0000313" key="6">
    <source>
        <dbReference type="Proteomes" id="UP001642360"/>
    </source>
</evidence>
<accession>A0ABC8RYL8</accession>
<dbReference type="Proteomes" id="UP001642360">
    <property type="component" value="Unassembled WGS sequence"/>
</dbReference>
<dbReference type="PROSITE" id="PS51683">
    <property type="entry name" value="SAM_OMT_II"/>
    <property type="match status" value="1"/>
</dbReference>
<organism evidence="5 6">
    <name type="scientific">Ilex paraguariensis</name>
    <name type="common">yerba mate</name>
    <dbReference type="NCBI Taxonomy" id="185542"/>
    <lineage>
        <taxon>Eukaryota</taxon>
        <taxon>Viridiplantae</taxon>
        <taxon>Streptophyta</taxon>
        <taxon>Embryophyta</taxon>
        <taxon>Tracheophyta</taxon>
        <taxon>Spermatophyta</taxon>
        <taxon>Magnoliopsida</taxon>
        <taxon>eudicotyledons</taxon>
        <taxon>Gunneridae</taxon>
        <taxon>Pentapetalae</taxon>
        <taxon>asterids</taxon>
        <taxon>campanulids</taxon>
        <taxon>Aquifoliales</taxon>
        <taxon>Aquifoliaceae</taxon>
        <taxon>Ilex</taxon>
    </lineage>
</organism>
<protein>
    <recommendedName>
        <fullName evidence="4">O-methyltransferase C-terminal domain-containing protein</fullName>
    </recommendedName>
</protein>
<proteinExistence type="predicted"/>
<dbReference type="EMBL" id="CAUOFW020001975">
    <property type="protein sequence ID" value="CAK9150074.1"/>
    <property type="molecule type" value="Genomic_DNA"/>
</dbReference>
<dbReference type="InterPro" id="IPR016461">
    <property type="entry name" value="COMT-like"/>
</dbReference>
<keyword evidence="2" id="KW-0808">Transferase</keyword>
<dbReference type="Pfam" id="PF00891">
    <property type="entry name" value="Methyltransf_2"/>
    <property type="match status" value="1"/>
</dbReference>
<keyword evidence="1" id="KW-0489">Methyltransferase</keyword>
<gene>
    <name evidence="5" type="ORF">ILEXP_LOCUS18186</name>
</gene>
<comment type="caution">
    <text evidence="5">The sequence shown here is derived from an EMBL/GenBank/DDBJ whole genome shotgun (WGS) entry which is preliminary data.</text>
</comment>
<evidence type="ECO:0000256" key="2">
    <source>
        <dbReference type="ARBA" id="ARBA00022679"/>
    </source>
</evidence>
<dbReference type="Gene3D" id="3.40.50.150">
    <property type="entry name" value="Vaccinia Virus protein VP39"/>
    <property type="match status" value="1"/>
</dbReference>
<dbReference type="InterPro" id="IPR001077">
    <property type="entry name" value="COMT_C"/>
</dbReference>
<keyword evidence="6" id="KW-1185">Reference proteome</keyword>
<dbReference type="GO" id="GO:0008168">
    <property type="term" value="F:methyltransferase activity"/>
    <property type="evidence" value="ECO:0007669"/>
    <property type="project" value="UniProtKB-KW"/>
</dbReference>
<evidence type="ECO:0000256" key="3">
    <source>
        <dbReference type="ARBA" id="ARBA00022691"/>
    </source>
</evidence>
<dbReference type="GO" id="GO:0032259">
    <property type="term" value="P:methylation"/>
    <property type="evidence" value="ECO:0007669"/>
    <property type="project" value="UniProtKB-KW"/>
</dbReference>
<feature type="domain" description="O-methyltransferase C-terminal" evidence="4">
    <location>
        <begin position="11"/>
        <end position="137"/>
    </location>
</feature>
<evidence type="ECO:0000313" key="5">
    <source>
        <dbReference type="EMBL" id="CAK9150074.1"/>
    </source>
</evidence>
<sequence>MRNHPFSTSPFQCLSQCVKEGGTAFQKTHGREMFEFASVNPEFNLLFHQGMACTTKIITKAKISEYGGIFDSIVSLVDVGGGTGVVVAEIVKVYTYIQGKNFDLPHVVATAPVYNGVTHVGGDMFKAIPQADAILMKVKSLS</sequence>
<reference evidence="5 6" key="1">
    <citation type="submission" date="2024-02" db="EMBL/GenBank/DDBJ databases">
        <authorList>
            <person name="Vignale AGUSTIN F."/>
            <person name="Sosa J E."/>
            <person name="Modenutti C."/>
        </authorList>
    </citation>
    <scope>NUCLEOTIDE SEQUENCE [LARGE SCALE GENOMIC DNA]</scope>
</reference>
<evidence type="ECO:0000256" key="1">
    <source>
        <dbReference type="ARBA" id="ARBA00022603"/>
    </source>
</evidence>
<dbReference type="SUPFAM" id="SSF53335">
    <property type="entry name" value="S-adenosyl-L-methionine-dependent methyltransferases"/>
    <property type="match status" value="1"/>
</dbReference>
<dbReference type="PANTHER" id="PTHR11746">
    <property type="entry name" value="O-METHYLTRANSFERASE"/>
    <property type="match status" value="1"/>
</dbReference>
<dbReference type="AlphaFoldDB" id="A0ABC8RYL8"/>
<name>A0ABC8RYL8_9AQUA</name>